<gene>
    <name evidence="5" type="ORF">DID88_005811</name>
</gene>
<dbReference type="PANTHER" id="PTHR35518:SF2">
    <property type="entry name" value="MAINTENANCE OF TELOMERE CAPPING PROTEIN 6"/>
    <property type="match status" value="1"/>
</dbReference>
<evidence type="ECO:0008006" key="7">
    <source>
        <dbReference type="Google" id="ProtNLM"/>
    </source>
</evidence>
<keyword evidence="2" id="KW-0812">Transmembrane</keyword>
<comment type="caution">
    <text evidence="5">The sequence shown here is derived from an EMBL/GenBank/DDBJ whole genome shotgun (WGS) entry which is preliminary data.</text>
</comment>
<evidence type="ECO:0000256" key="3">
    <source>
        <dbReference type="ARBA" id="ARBA00022989"/>
    </source>
</evidence>
<dbReference type="InterPro" id="IPR051008">
    <property type="entry name" value="Telomere_Capping_Maintenance"/>
</dbReference>
<keyword evidence="6" id="KW-1185">Reference proteome</keyword>
<protein>
    <recommendedName>
        <fullName evidence="7">C-type lectin domain-containing protein</fullName>
    </recommendedName>
</protein>
<dbReference type="Proteomes" id="UP000249056">
    <property type="component" value="Unassembled WGS sequence"/>
</dbReference>
<evidence type="ECO:0000256" key="4">
    <source>
        <dbReference type="ARBA" id="ARBA00023136"/>
    </source>
</evidence>
<name>A0A395J653_9HELO</name>
<dbReference type="EMBL" id="QKRW01000007">
    <property type="protein sequence ID" value="RAL66139.1"/>
    <property type="molecule type" value="Genomic_DNA"/>
</dbReference>
<dbReference type="OrthoDB" id="5573651at2759"/>
<dbReference type="PANTHER" id="PTHR35518">
    <property type="entry name" value="MAINTENANCE OF TELOMOERE CAPPING"/>
    <property type="match status" value="1"/>
</dbReference>
<evidence type="ECO:0000256" key="1">
    <source>
        <dbReference type="ARBA" id="ARBA00004370"/>
    </source>
</evidence>
<keyword evidence="3" id="KW-1133">Transmembrane helix</keyword>
<dbReference type="GO" id="GO:0016020">
    <property type="term" value="C:membrane"/>
    <property type="evidence" value="ECO:0007669"/>
    <property type="project" value="UniProtKB-SubCell"/>
</dbReference>
<evidence type="ECO:0000256" key="2">
    <source>
        <dbReference type="ARBA" id="ARBA00022692"/>
    </source>
</evidence>
<evidence type="ECO:0000313" key="6">
    <source>
        <dbReference type="Proteomes" id="UP000249056"/>
    </source>
</evidence>
<dbReference type="AlphaFoldDB" id="A0A395J653"/>
<reference evidence="5 6" key="1">
    <citation type="submission" date="2018-06" db="EMBL/GenBank/DDBJ databases">
        <title>Genome Sequence of the Brown Rot Fungal Pathogen Monilinia fructigena.</title>
        <authorList>
            <person name="Landi L."/>
            <person name="De Miccolis Angelini R.M."/>
            <person name="Pollastro S."/>
            <person name="Abate D."/>
            <person name="Faretra F."/>
            <person name="Romanazzi G."/>
        </authorList>
    </citation>
    <scope>NUCLEOTIDE SEQUENCE [LARGE SCALE GENOMIC DNA]</scope>
    <source>
        <strain evidence="5 6">Mfrg269</strain>
    </source>
</reference>
<sequence>MWYLPQPQHNPPQQHCPAPTTFPTKNYTQSSIWSWAPNEPRNFSPSTDNSDALFRCAALHPATTHWHATDCSTKLYAACRAPSQPYN</sequence>
<accession>A0A395J653</accession>
<evidence type="ECO:0000313" key="5">
    <source>
        <dbReference type="EMBL" id="RAL66139.1"/>
    </source>
</evidence>
<dbReference type="InterPro" id="IPR016187">
    <property type="entry name" value="CTDL_fold"/>
</dbReference>
<proteinExistence type="predicted"/>
<dbReference type="SUPFAM" id="SSF56436">
    <property type="entry name" value="C-type lectin-like"/>
    <property type="match status" value="1"/>
</dbReference>
<organism evidence="5 6">
    <name type="scientific">Monilinia fructigena</name>
    <dbReference type="NCBI Taxonomy" id="38457"/>
    <lineage>
        <taxon>Eukaryota</taxon>
        <taxon>Fungi</taxon>
        <taxon>Dikarya</taxon>
        <taxon>Ascomycota</taxon>
        <taxon>Pezizomycotina</taxon>
        <taxon>Leotiomycetes</taxon>
        <taxon>Helotiales</taxon>
        <taxon>Sclerotiniaceae</taxon>
        <taxon>Monilinia</taxon>
    </lineage>
</organism>
<comment type="subcellular location">
    <subcellularLocation>
        <location evidence="1">Membrane</location>
    </subcellularLocation>
</comment>
<keyword evidence="4" id="KW-0472">Membrane</keyword>